<dbReference type="Pfam" id="PF02423">
    <property type="entry name" value="OCD_Mu_crystall"/>
    <property type="match status" value="1"/>
</dbReference>
<dbReference type="GO" id="GO:0016491">
    <property type="term" value="F:oxidoreductase activity"/>
    <property type="evidence" value="ECO:0007669"/>
    <property type="project" value="UniProtKB-ARBA"/>
</dbReference>
<dbReference type="PANTHER" id="PTHR13812">
    <property type="entry name" value="KETIMINE REDUCTASE MU-CRYSTALLIN"/>
    <property type="match status" value="1"/>
</dbReference>
<dbReference type="InterPro" id="IPR036291">
    <property type="entry name" value="NAD(P)-bd_dom_sf"/>
</dbReference>
<proteinExistence type="inferred from homology"/>
<organism evidence="2 3">
    <name type="scientific">Paenactinomyces guangxiensis</name>
    <dbReference type="NCBI Taxonomy" id="1490290"/>
    <lineage>
        <taxon>Bacteria</taxon>
        <taxon>Bacillati</taxon>
        <taxon>Bacillota</taxon>
        <taxon>Bacilli</taxon>
        <taxon>Bacillales</taxon>
        <taxon>Thermoactinomycetaceae</taxon>
        <taxon>Paenactinomyces</taxon>
    </lineage>
</organism>
<evidence type="ECO:0000313" key="3">
    <source>
        <dbReference type="Proteomes" id="UP000535491"/>
    </source>
</evidence>
<dbReference type="InterPro" id="IPR023401">
    <property type="entry name" value="ODC_N"/>
</dbReference>
<sequence length="315" mass="34387">MLSMESVISAVEEAYSLFSMNKVKLAPVVSIEVENHHGEMDIKSGYDQSSEIIGVKLAVGYWNNPEKYGLPSGLATIVLLDGRNGIPLAIMDGGLITDLRTGAAGAVSAKYLARTNSKKVAVLGTGTQARMQILALSCIFDIGEIRIWGRNKEKVQDYIVEMKEKVKTKLIPSDTPKECVQGADIIITTTPSKSPLIEKSWIDKGSHLICIGTDMPGKQEIDPEIFSGATIVVDSLSQCRERGEIQHALQTGLITEQDIYAEMGDIILGKKPWRNSSEEITIFDSTGLSIQDVSVAKMVLKMAKDRKIGKSIQFL</sequence>
<protein>
    <submittedName>
        <fullName evidence="2">Ornithine cyclodeaminase family protein</fullName>
    </submittedName>
</protein>
<dbReference type="Gene3D" id="3.40.50.720">
    <property type="entry name" value="NAD(P)-binding Rossmann-like Domain"/>
    <property type="match status" value="1"/>
</dbReference>
<evidence type="ECO:0000256" key="1">
    <source>
        <dbReference type="ARBA" id="ARBA00008903"/>
    </source>
</evidence>
<dbReference type="InterPro" id="IPR003462">
    <property type="entry name" value="ODC_Mu_crystall"/>
</dbReference>
<dbReference type="Proteomes" id="UP000535491">
    <property type="component" value="Unassembled WGS sequence"/>
</dbReference>
<gene>
    <name evidence="2" type="ORF">H1191_15960</name>
</gene>
<dbReference type="PIRSF" id="PIRSF001439">
    <property type="entry name" value="CryM"/>
    <property type="match status" value="1"/>
</dbReference>
<dbReference type="EMBL" id="JACEIQ010000019">
    <property type="protein sequence ID" value="MBA4495787.1"/>
    <property type="molecule type" value="Genomic_DNA"/>
</dbReference>
<dbReference type="GO" id="GO:0005737">
    <property type="term" value="C:cytoplasm"/>
    <property type="evidence" value="ECO:0007669"/>
    <property type="project" value="TreeGrafter"/>
</dbReference>
<dbReference type="PANTHER" id="PTHR13812:SF19">
    <property type="entry name" value="KETIMINE REDUCTASE MU-CRYSTALLIN"/>
    <property type="match status" value="1"/>
</dbReference>
<dbReference type="FunFam" id="3.40.50.720:FF:000311">
    <property type="entry name" value="Ornithine cyclodeaminase"/>
    <property type="match status" value="1"/>
</dbReference>
<accession>A0A7W1WTK2</accession>
<comment type="caution">
    <text evidence="2">The sequence shown here is derived from an EMBL/GenBank/DDBJ whole genome shotgun (WGS) entry which is preliminary data.</text>
</comment>
<comment type="similarity">
    <text evidence="1">Belongs to the ornithine cyclodeaminase/mu-crystallin family.</text>
</comment>
<name>A0A7W1WTK2_9BACL</name>
<evidence type="ECO:0000313" key="2">
    <source>
        <dbReference type="EMBL" id="MBA4495787.1"/>
    </source>
</evidence>
<dbReference type="GO" id="GO:0019752">
    <property type="term" value="P:carboxylic acid metabolic process"/>
    <property type="evidence" value="ECO:0007669"/>
    <property type="project" value="UniProtKB-ARBA"/>
</dbReference>
<dbReference type="AlphaFoldDB" id="A0A7W1WTK2"/>
<dbReference type="SUPFAM" id="SSF51735">
    <property type="entry name" value="NAD(P)-binding Rossmann-fold domains"/>
    <property type="match status" value="1"/>
</dbReference>
<keyword evidence="3" id="KW-1185">Reference proteome</keyword>
<dbReference type="Gene3D" id="3.30.1780.10">
    <property type="entry name" value="ornithine cyclodeaminase, domain 1"/>
    <property type="match status" value="1"/>
</dbReference>
<reference evidence="2 3" key="1">
    <citation type="submission" date="2020-07" db="EMBL/GenBank/DDBJ databases">
        <authorList>
            <person name="Feng H."/>
        </authorList>
    </citation>
    <scope>NUCLEOTIDE SEQUENCE [LARGE SCALE GENOMIC DNA]</scope>
    <source>
        <strain evidence="3">s-10</strain>
    </source>
</reference>